<dbReference type="GO" id="GO:0022625">
    <property type="term" value="C:cytosolic large ribosomal subunit"/>
    <property type="evidence" value="ECO:0007669"/>
    <property type="project" value="TreeGrafter"/>
</dbReference>
<feature type="domain" description="Large ribosomal subunit protein bL25 beta" evidence="8">
    <location>
        <begin position="96"/>
        <end position="179"/>
    </location>
</feature>
<dbReference type="AlphaFoldDB" id="A0A1F4XTM8"/>
<keyword evidence="1 5" id="KW-0699">rRNA-binding</keyword>
<keyword evidence="2 5" id="KW-0694">RNA-binding</keyword>
<gene>
    <name evidence="5" type="primary">rplY</name>
    <name evidence="5" type="synonym">ctc</name>
    <name evidence="9" type="ORF">A3F55_02170</name>
</gene>
<proteinExistence type="inferred from homology"/>
<dbReference type="HAMAP" id="MF_01334">
    <property type="entry name" value="Ribosomal_bL25_CTC"/>
    <property type="match status" value="1"/>
</dbReference>
<dbReference type="InterPro" id="IPR029751">
    <property type="entry name" value="Ribosomal_L25_dom"/>
</dbReference>
<sequence>MELTVEKRDIKASPNTLRHKGVLPAVIYGRKEESTPISVDRKTFEKVFHKAGESTVITLKGLGSDKDALIHEVSVHPVTGETLHADFYAIAAGQTVTVSVPFEFVGESPAVKDLGGILTKVMHELEIECVPKDLPHSIVVDVTNLATLEDQIKIKDLAIPASAKVTIDMDEVVAMISVAKEEPVEEVAADITAIEISEERGKKEEEGEAGAAPAAEAPKAAKEKKE</sequence>
<dbReference type="InterPro" id="IPR020056">
    <property type="entry name" value="Rbsml_bL25/Gln-tRNA_synth_N"/>
</dbReference>
<dbReference type="InterPro" id="IPR011035">
    <property type="entry name" value="Ribosomal_bL25/Gln-tRNA_synth"/>
</dbReference>
<feature type="compositionally biased region" description="Low complexity" evidence="6">
    <location>
        <begin position="209"/>
        <end position="218"/>
    </location>
</feature>
<dbReference type="Gene3D" id="2.40.240.10">
    <property type="entry name" value="Ribosomal Protein L25, Chain P"/>
    <property type="match status" value="1"/>
</dbReference>
<dbReference type="EMBL" id="MEWW01000005">
    <property type="protein sequence ID" value="OGC85050.1"/>
    <property type="molecule type" value="Genomic_DNA"/>
</dbReference>
<dbReference type="InterPro" id="IPR020930">
    <property type="entry name" value="Ribosomal_uL5_bac-type"/>
</dbReference>
<dbReference type="SUPFAM" id="SSF50715">
    <property type="entry name" value="Ribosomal protein L25-like"/>
    <property type="match status" value="1"/>
</dbReference>
<dbReference type="Pfam" id="PF14693">
    <property type="entry name" value="Ribosomal_TL5_C"/>
    <property type="match status" value="1"/>
</dbReference>
<dbReference type="PANTHER" id="PTHR33284">
    <property type="entry name" value="RIBOSOMAL PROTEIN L25/GLN-TRNA SYNTHETASE, ANTI-CODON-BINDING DOMAIN-CONTAINING PROTEIN"/>
    <property type="match status" value="1"/>
</dbReference>
<protein>
    <recommendedName>
        <fullName evidence="5">Large ribosomal subunit protein bL25</fullName>
    </recommendedName>
    <alternativeName>
        <fullName evidence="5">General stress protein CTC</fullName>
    </alternativeName>
</protein>
<evidence type="ECO:0000313" key="9">
    <source>
        <dbReference type="EMBL" id="OGC85050.1"/>
    </source>
</evidence>
<feature type="domain" description="Large ribosomal subunit protein bL25 L25" evidence="7">
    <location>
        <begin position="3"/>
        <end position="87"/>
    </location>
</feature>
<dbReference type="InterPro" id="IPR020057">
    <property type="entry name" value="Ribosomal_bL25_b-dom"/>
</dbReference>
<name>A0A1F4XTM8_9BACT</name>
<evidence type="ECO:0000259" key="8">
    <source>
        <dbReference type="Pfam" id="PF14693"/>
    </source>
</evidence>
<dbReference type="Proteomes" id="UP000178091">
    <property type="component" value="Unassembled WGS sequence"/>
</dbReference>
<comment type="function">
    <text evidence="5">This is one of the proteins that binds to the 5S RNA in the ribosome where it forms part of the central protuberance.</text>
</comment>
<comment type="caution">
    <text evidence="9">The sequence shown here is derived from an EMBL/GenBank/DDBJ whole genome shotgun (WGS) entry which is preliminary data.</text>
</comment>
<comment type="subunit">
    <text evidence="5">Part of the 50S ribosomal subunit; part of the 5S rRNA/L5/L18/L25 subcomplex. Contacts the 5S rRNA. Binds to the 5S rRNA independently of L5 and L18.</text>
</comment>
<accession>A0A1F4XTM8</accession>
<keyword evidence="4 5" id="KW-0687">Ribonucleoprotein</keyword>
<evidence type="ECO:0000256" key="2">
    <source>
        <dbReference type="ARBA" id="ARBA00022884"/>
    </source>
</evidence>
<dbReference type="InterPro" id="IPR037121">
    <property type="entry name" value="Ribosomal_bL25_C"/>
</dbReference>
<comment type="similarity">
    <text evidence="5">Belongs to the bacterial ribosomal protein bL25 family. CTC subfamily.</text>
</comment>
<evidence type="ECO:0000256" key="1">
    <source>
        <dbReference type="ARBA" id="ARBA00022730"/>
    </source>
</evidence>
<dbReference type="GO" id="GO:0006412">
    <property type="term" value="P:translation"/>
    <property type="evidence" value="ECO:0007669"/>
    <property type="project" value="UniProtKB-UniRule"/>
</dbReference>
<dbReference type="CDD" id="cd00495">
    <property type="entry name" value="Ribosomal_L25_TL5_CTC"/>
    <property type="match status" value="1"/>
</dbReference>
<dbReference type="Gene3D" id="2.170.120.20">
    <property type="entry name" value="Ribosomal protein L25, beta domain"/>
    <property type="match status" value="1"/>
</dbReference>
<dbReference type="Pfam" id="PF01386">
    <property type="entry name" value="Ribosomal_L25p"/>
    <property type="match status" value="1"/>
</dbReference>
<evidence type="ECO:0000256" key="3">
    <source>
        <dbReference type="ARBA" id="ARBA00022980"/>
    </source>
</evidence>
<dbReference type="PANTHER" id="PTHR33284:SF1">
    <property type="entry name" value="RIBOSOMAL PROTEIN L25_GLN-TRNA SYNTHETASE, ANTI-CODON-BINDING DOMAIN-CONTAINING PROTEIN"/>
    <property type="match status" value="1"/>
</dbReference>
<dbReference type="InterPro" id="IPR001021">
    <property type="entry name" value="Ribosomal_bL25_long"/>
</dbReference>
<keyword evidence="3 5" id="KW-0689">Ribosomal protein</keyword>
<dbReference type="NCBIfam" id="TIGR00731">
    <property type="entry name" value="bL25_bact_ctc"/>
    <property type="match status" value="1"/>
</dbReference>
<reference evidence="9 10" key="1">
    <citation type="journal article" date="2016" name="Nat. Commun.">
        <title>Thousands of microbial genomes shed light on interconnected biogeochemical processes in an aquifer system.</title>
        <authorList>
            <person name="Anantharaman K."/>
            <person name="Brown C.T."/>
            <person name="Hug L.A."/>
            <person name="Sharon I."/>
            <person name="Castelle C.J."/>
            <person name="Probst A.J."/>
            <person name="Thomas B.C."/>
            <person name="Singh A."/>
            <person name="Wilkins M.J."/>
            <person name="Karaoz U."/>
            <person name="Brodie E.L."/>
            <person name="Williams K.H."/>
            <person name="Hubbard S.S."/>
            <person name="Banfield J.F."/>
        </authorList>
    </citation>
    <scope>NUCLEOTIDE SEQUENCE [LARGE SCALE GENOMIC DNA]</scope>
</reference>
<evidence type="ECO:0000256" key="6">
    <source>
        <dbReference type="SAM" id="MobiDB-lite"/>
    </source>
</evidence>
<evidence type="ECO:0000313" key="10">
    <source>
        <dbReference type="Proteomes" id="UP000178091"/>
    </source>
</evidence>
<dbReference type="GO" id="GO:0008097">
    <property type="term" value="F:5S rRNA binding"/>
    <property type="evidence" value="ECO:0007669"/>
    <property type="project" value="InterPro"/>
</dbReference>
<evidence type="ECO:0000259" key="7">
    <source>
        <dbReference type="Pfam" id="PF01386"/>
    </source>
</evidence>
<evidence type="ECO:0000256" key="5">
    <source>
        <dbReference type="HAMAP-Rule" id="MF_01334"/>
    </source>
</evidence>
<feature type="region of interest" description="Disordered" evidence="6">
    <location>
        <begin position="196"/>
        <end position="226"/>
    </location>
</feature>
<organism evidence="9 10">
    <name type="scientific">Candidatus Adlerbacteria bacterium RIFCSPHIGHO2_12_FULL_53_18</name>
    <dbReference type="NCBI Taxonomy" id="1797242"/>
    <lineage>
        <taxon>Bacteria</taxon>
        <taxon>Candidatus Adleribacteriota</taxon>
    </lineage>
</organism>
<dbReference type="GO" id="GO:0003735">
    <property type="term" value="F:structural constituent of ribosome"/>
    <property type="evidence" value="ECO:0007669"/>
    <property type="project" value="InterPro"/>
</dbReference>
<evidence type="ECO:0000256" key="4">
    <source>
        <dbReference type="ARBA" id="ARBA00023274"/>
    </source>
</evidence>